<feature type="region of interest" description="Disordered" evidence="5">
    <location>
        <begin position="277"/>
        <end position="296"/>
    </location>
</feature>
<organism evidence="7 8">
    <name type="scientific">Psychromicrobium silvestre</name>
    <dbReference type="NCBI Taxonomy" id="1645614"/>
    <lineage>
        <taxon>Bacteria</taxon>
        <taxon>Bacillati</taxon>
        <taxon>Actinomycetota</taxon>
        <taxon>Actinomycetes</taxon>
        <taxon>Micrococcales</taxon>
        <taxon>Micrococcaceae</taxon>
        <taxon>Psychromicrobium</taxon>
    </lineage>
</organism>
<feature type="binding site" evidence="4">
    <location>
        <position position="65"/>
    </location>
    <ligand>
        <name>molybdate</name>
        <dbReference type="ChEBI" id="CHEBI:36264"/>
    </ligand>
</feature>
<comment type="similarity">
    <text evidence="1">Belongs to the bacterial solute-binding protein ModA family.</text>
</comment>
<feature type="binding site" evidence="4">
    <location>
        <position position="93"/>
    </location>
    <ligand>
        <name>molybdate</name>
        <dbReference type="ChEBI" id="CHEBI:36264"/>
    </ligand>
</feature>
<evidence type="ECO:0000313" key="7">
    <source>
        <dbReference type="EMBL" id="NYE96720.1"/>
    </source>
</evidence>
<evidence type="ECO:0000256" key="6">
    <source>
        <dbReference type="SAM" id="SignalP"/>
    </source>
</evidence>
<dbReference type="EMBL" id="JACBYQ010000002">
    <property type="protein sequence ID" value="NYE96720.1"/>
    <property type="molecule type" value="Genomic_DNA"/>
</dbReference>
<dbReference type="PROSITE" id="PS51257">
    <property type="entry name" value="PROKAR_LIPOPROTEIN"/>
    <property type="match status" value="1"/>
</dbReference>
<evidence type="ECO:0000256" key="5">
    <source>
        <dbReference type="SAM" id="MobiDB-lite"/>
    </source>
</evidence>
<feature type="compositionally biased region" description="Polar residues" evidence="5">
    <location>
        <begin position="281"/>
        <end position="296"/>
    </location>
</feature>
<dbReference type="Gene3D" id="3.40.190.10">
    <property type="entry name" value="Periplasmic binding protein-like II"/>
    <property type="match status" value="2"/>
</dbReference>
<dbReference type="NCBIfam" id="TIGR01256">
    <property type="entry name" value="modA"/>
    <property type="match status" value="1"/>
</dbReference>
<dbReference type="GO" id="GO:0046872">
    <property type="term" value="F:metal ion binding"/>
    <property type="evidence" value="ECO:0007669"/>
    <property type="project" value="UniProtKB-KW"/>
</dbReference>
<dbReference type="Pfam" id="PF13531">
    <property type="entry name" value="SBP_bac_11"/>
    <property type="match status" value="1"/>
</dbReference>
<reference evidence="7 8" key="1">
    <citation type="submission" date="2020-07" db="EMBL/GenBank/DDBJ databases">
        <title>Sequencing the genomes of 1000 actinobacteria strains.</title>
        <authorList>
            <person name="Klenk H.-P."/>
        </authorList>
    </citation>
    <scope>NUCLEOTIDE SEQUENCE [LARGE SCALE GENOMIC DNA]</scope>
    <source>
        <strain evidence="7 8">DSM 102047</strain>
    </source>
</reference>
<keyword evidence="4" id="KW-0500">Molybdenum</keyword>
<keyword evidence="3 6" id="KW-0732">Signal</keyword>
<evidence type="ECO:0000256" key="1">
    <source>
        <dbReference type="ARBA" id="ARBA00009175"/>
    </source>
</evidence>
<feature type="signal peptide" evidence="6">
    <location>
        <begin position="1"/>
        <end position="38"/>
    </location>
</feature>
<keyword evidence="8" id="KW-1185">Reference proteome</keyword>
<dbReference type="PANTHER" id="PTHR30632">
    <property type="entry name" value="MOLYBDATE-BINDING PERIPLASMIC PROTEIN"/>
    <property type="match status" value="1"/>
</dbReference>
<feature type="chain" id="PRO_5030763300" evidence="6">
    <location>
        <begin position="39"/>
        <end position="296"/>
    </location>
</feature>
<accession>A0A7Y9LWA9</accession>
<dbReference type="SUPFAM" id="SSF53850">
    <property type="entry name" value="Periplasmic binding protein-like II"/>
    <property type="match status" value="1"/>
</dbReference>
<evidence type="ECO:0000256" key="2">
    <source>
        <dbReference type="ARBA" id="ARBA00022723"/>
    </source>
</evidence>
<dbReference type="GO" id="GO:0030973">
    <property type="term" value="F:molybdate ion binding"/>
    <property type="evidence" value="ECO:0007669"/>
    <property type="project" value="TreeGrafter"/>
</dbReference>
<evidence type="ECO:0000256" key="4">
    <source>
        <dbReference type="PIRSR" id="PIRSR004846-1"/>
    </source>
</evidence>
<dbReference type="PIRSF" id="PIRSF004846">
    <property type="entry name" value="ModA"/>
    <property type="match status" value="1"/>
</dbReference>
<evidence type="ECO:0000256" key="3">
    <source>
        <dbReference type="ARBA" id="ARBA00022729"/>
    </source>
</evidence>
<proteinExistence type="inferred from homology"/>
<dbReference type="AlphaFoldDB" id="A0A7Y9LWA9"/>
<keyword evidence="2 4" id="KW-0479">Metal-binding</keyword>
<dbReference type="Proteomes" id="UP000521748">
    <property type="component" value="Unassembled WGS sequence"/>
</dbReference>
<dbReference type="PANTHER" id="PTHR30632:SF0">
    <property type="entry name" value="SULFATE-BINDING PROTEIN"/>
    <property type="match status" value="1"/>
</dbReference>
<feature type="binding site" evidence="4">
    <location>
        <position position="216"/>
    </location>
    <ligand>
        <name>molybdate</name>
        <dbReference type="ChEBI" id="CHEBI:36264"/>
    </ligand>
</feature>
<evidence type="ECO:0000313" key="8">
    <source>
        <dbReference type="Proteomes" id="UP000521748"/>
    </source>
</evidence>
<gene>
    <name evidence="7" type="ORF">FHU41_002970</name>
</gene>
<sequence length="296" mass="29646">MDSLRSFTGGRNLRNTLAVTATAALLLSGLVACSGANSATSGSPTAGSQSGSAQQAQVTVFAAASLTEVMKTLTDKYHQEHPEVDFTLSYAASSQLVQQLSAGAKADVLVTADEASIAGLQAKTSDPVLASGSTIIASNKIVLALAPGNPGKISSLQDAAASDKIAVCAPEVPCGRAAKRVLDAAGLSLKSPSQENDVKAVLTKVYTGQVDAGFVYSTDAKSAANQGVSSIALNDTSPNKYPVALTVEGAKSPGVLAFRNWLAGSEAAGILAAAGFGPGESTGSSLKTPNASYGPK</sequence>
<comment type="caution">
    <text evidence="7">The sequence shown here is derived from an EMBL/GenBank/DDBJ whole genome shotgun (WGS) entry which is preliminary data.</text>
</comment>
<feature type="binding site" evidence="4">
    <location>
        <position position="198"/>
    </location>
    <ligand>
        <name>molybdate</name>
        <dbReference type="ChEBI" id="CHEBI:36264"/>
    </ligand>
</feature>
<protein>
    <submittedName>
        <fullName evidence="7">Molybdate transport system substrate-binding protein</fullName>
    </submittedName>
</protein>
<dbReference type="GO" id="GO:0015689">
    <property type="term" value="P:molybdate ion transport"/>
    <property type="evidence" value="ECO:0007669"/>
    <property type="project" value="InterPro"/>
</dbReference>
<name>A0A7Y9LWA9_9MICC</name>
<dbReference type="InterPro" id="IPR005950">
    <property type="entry name" value="ModA"/>
</dbReference>
<dbReference type="RefSeq" id="WP_179390341.1">
    <property type="nucleotide sequence ID" value="NZ_JACBYQ010000002.1"/>
</dbReference>
<dbReference type="InterPro" id="IPR050682">
    <property type="entry name" value="ModA/WtpA"/>
</dbReference>